<dbReference type="GO" id="GO:1901359">
    <property type="term" value="F:tungstate binding"/>
    <property type="evidence" value="ECO:0007669"/>
    <property type="project" value="UniProtKB-ARBA"/>
</dbReference>
<dbReference type="Gene3D" id="3.40.190.10">
    <property type="entry name" value="Periplasmic binding protein-like II"/>
    <property type="match status" value="2"/>
</dbReference>
<dbReference type="RefSeq" id="WP_065546266.1">
    <property type="nucleotide sequence ID" value="NZ_CP016415.1"/>
</dbReference>
<evidence type="ECO:0000256" key="1">
    <source>
        <dbReference type="ARBA" id="ARBA00009175"/>
    </source>
</evidence>
<dbReference type="PANTHER" id="PTHR30632:SF17">
    <property type="entry name" value="MOLYBDATE-BINDING PROTEIN MODA"/>
    <property type="match status" value="1"/>
</dbReference>
<reference evidence="8 9" key="1">
    <citation type="submission" date="2016-07" db="EMBL/GenBank/DDBJ databases">
        <title>Genome sequencing of Vibrio scophthalmi strain VS-05, an isolated from Paralichthys olivaceus.</title>
        <authorList>
            <person name="Han H.-J."/>
        </authorList>
    </citation>
    <scope>NUCLEOTIDE SEQUENCE [LARGE SCALE GENOMIC DNA]</scope>
    <source>
        <strain evidence="8 9">VS-05</strain>
    </source>
</reference>
<evidence type="ECO:0000256" key="2">
    <source>
        <dbReference type="ARBA" id="ARBA00022505"/>
    </source>
</evidence>
<gene>
    <name evidence="8" type="ORF">VSVS05_03392</name>
</gene>
<feature type="binding site" evidence="6">
    <location>
        <position position="150"/>
    </location>
    <ligand>
        <name>molybdate</name>
        <dbReference type="ChEBI" id="CHEBI:36264"/>
    </ligand>
</feature>
<dbReference type="Pfam" id="PF13531">
    <property type="entry name" value="SBP_bac_11"/>
    <property type="match status" value="1"/>
</dbReference>
<protein>
    <submittedName>
        <fullName evidence="8">Molybdate-binding periplasmic protein</fullName>
    </submittedName>
</protein>
<feature type="binding site" evidence="6">
    <location>
        <position position="195"/>
    </location>
    <ligand>
        <name>molybdate</name>
        <dbReference type="ChEBI" id="CHEBI:36264"/>
    </ligand>
</feature>
<dbReference type="SUPFAM" id="SSF53850">
    <property type="entry name" value="Periplasmic binding protein-like II"/>
    <property type="match status" value="1"/>
</dbReference>
<dbReference type="NCBIfam" id="TIGR01256">
    <property type="entry name" value="modA"/>
    <property type="match status" value="1"/>
</dbReference>
<name>A0A1C7FEK6_9VIBR</name>
<dbReference type="InterPro" id="IPR050682">
    <property type="entry name" value="ModA/WtpA"/>
</dbReference>
<comment type="subunit">
    <text evidence="5">The complex is composed of two ATP-binding proteins (ModC), two transmembrane proteins (ModB) and a solute-binding protein (ModA).</text>
</comment>
<keyword evidence="3 6" id="KW-0479">Metal-binding</keyword>
<feature type="signal peptide" evidence="7">
    <location>
        <begin position="1"/>
        <end position="22"/>
    </location>
</feature>
<evidence type="ECO:0000313" key="8">
    <source>
        <dbReference type="EMBL" id="ANU38430.1"/>
    </source>
</evidence>
<proteinExistence type="inferred from homology"/>
<dbReference type="Proteomes" id="UP000092528">
    <property type="component" value="Chromosome 2"/>
</dbReference>
<organism evidence="8 9">
    <name type="scientific">Vibrio scophthalmi</name>
    <dbReference type="NCBI Taxonomy" id="45658"/>
    <lineage>
        <taxon>Bacteria</taxon>
        <taxon>Pseudomonadati</taxon>
        <taxon>Pseudomonadota</taxon>
        <taxon>Gammaproteobacteria</taxon>
        <taxon>Vibrionales</taxon>
        <taxon>Vibrionaceae</taxon>
        <taxon>Vibrio</taxon>
    </lineage>
</organism>
<dbReference type="EMBL" id="CP016415">
    <property type="protein sequence ID" value="ANU38430.1"/>
    <property type="molecule type" value="Genomic_DNA"/>
</dbReference>
<dbReference type="GeneID" id="96874817"/>
<dbReference type="FunFam" id="3.40.190.10:FF:000035">
    <property type="entry name" value="Molybdate ABC transporter substrate-binding protein"/>
    <property type="match status" value="1"/>
</dbReference>
<feature type="binding site" evidence="6">
    <location>
        <position position="38"/>
    </location>
    <ligand>
        <name>molybdate</name>
        <dbReference type="ChEBI" id="CHEBI:36264"/>
    </ligand>
</feature>
<dbReference type="STRING" id="45658.VSVS12_03865"/>
<evidence type="ECO:0000256" key="7">
    <source>
        <dbReference type="SAM" id="SignalP"/>
    </source>
</evidence>
<evidence type="ECO:0000256" key="5">
    <source>
        <dbReference type="ARBA" id="ARBA00062515"/>
    </source>
</evidence>
<keyword evidence="2 6" id="KW-0500">Molybdenum</keyword>
<dbReference type="GO" id="GO:0030973">
    <property type="term" value="F:molybdate ion binding"/>
    <property type="evidence" value="ECO:0007669"/>
    <property type="project" value="TreeGrafter"/>
</dbReference>
<dbReference type="GO" id="GO:0046872">
    <property type="term" value="F:metal ion binding"/>
    <property type="evidence" value="ECO:0007669"/>
    <property type="project" value="UniProtKB-KW"/>
</dbReference>
<dbReference type="InterPro" id="IPR005950">
    <property type="entry name" value="ModA"/>
</dbReference>
<feature type="binding site" evidence="6">
    <location>
        <position position="65"/>
    </location>
    <ligand>
        <name>molybdate</name>
        <dbReference type="ChEBI" id="CHEBI:36264"/>
    </ligand>
</feature>
<evidence type="ECO:0000313" key="9">
    <source>
        <dbReference type="Proteomes" id="UP000092528"/>
    </source>
</evidence>
<accession>A0A1C7FEK6</accession>
<dbReference type="PANTHER" id="PTHR30632">
    <property type="entry name" value="MOLYBDATE-BINDING PERIPLASMIC PROTEIN"/>
    <property type="match status" value="1"/>
</dbReference>
<evidence type="ECO:0000256" key="4">
    <source>
        <dbReference type="ARBA" id="ARBA00022729"/>
    </source>
</evidence>
<keyword evidence="4 7" id="KW-0732">Signal</keyword>
<dbReference type="PIRSF" id="PIRSF004846">
    <property type="entry name" value="ModA"/>
    <property type="match status" value="1"/>
</dbReference>
<keyword evidence="9" id="KW-1185">Reference proteome</keyword>
<sequence length="262" mass="28402">MKLQIKIIALLGLLVMSSPLFAASKIAPEKLRIYAASSMTNALNSLISDYREAHDVSIVPIYGGSSSLARQIEQGAPADIFISANTLWVDRLIQTGVVTPADVADFASNQLVVIAPSDSDVMLNPLQNESWQTALKGERLAIGQPNAVPAGIYAQQALENIGVWSSVKRSLAPANNVRMALTLVERGETPLGIVYQTDAQVSDKVKVIYRFEPSTHQSIRYPMVTLSDTPAVNNFSNYLQTDAAHKILRQYGFEVTSAPSSN</sequence>
<feature type="chain" id="PRO_5008885622" evidence="7">
    <location>
        <begin position="23"/>
        <end position="262"/>
    </location>
</feature>
<evidence type="ECO:0000256" key="6">
    <source>
        <dbReference type="PIRSR" id="PIRSR004846-1"/>
    </source>
</evidence>
<dbReference type="GO" id="GO:0015689">
    <property type="term" value="P:molybdate ion transport"/>
    <property type="evidence" value="ECO:0007669"/>
    <property type="project" value="InterPro"/>
</dbReference>
<dbReference type="GO" id="GO:0030288">
    <property type="term" value="C:outer membrane-bounded periplasmic space"/>
    <property type="evidence" value="ECO:0007669"/>
    <property type="project" value="TreeGrafter"/>
</dbReference>
<dbReference type="PATRIC" id="fig|45658.7.peg.3352"/>
<dbReference type="AlphaFoldDB" id="A0A1C7FEK6"/>
<evidence type="ECO:0000256" key="3">
    <source>
        <dbReference type="ARBA" id="ARBA00022723"/>
    </source>
</evidence>
<feature type="binding site" evidence="6">
    <location>
        <position position="177"/>
    </location>
    <ligand>
        <name>molybdate</name>
        <dbReference type="ChEBI" id="CHEBI:36264"/>
    </ligand>
</feature>
<comment type="similarity">
    <text evidence="1">Belongs to the bacterial solute-binding protein ModA family.</text>
</comment>